<dbReference type="PIRSF" id="PIRSF016578">
    <property type="entry name" value="HsaA"/>
    <property type="match status" value="1"/>
</dbReference>
<dbReference type="CDD" id="cd00567">
    <property type="entry name" value="ACAD"/>
    <property type="match status" value="1"/>
</dbReference>
<dbReference type="KEGG" id="acek:FLP30_10950"/>
<dbReference type="Gene3D" id="2.40.110.10">
    <property type="entry name" value="Butyryl-CoA Dehydrogenase, subunit A, domain 2"/>
    <property type="match status" value="1"/>
</dbReference>
<dbReference type="GO" id="GO:0050660">
    <property type="term" value="F:flavin adenine dinucleotide binding"/>
    <property type="evidence" value="ECO:0007669"/>
    <property type="project" value="InterPro"/>
</dbReference>
<evidence type="ECO:0000256" key="1">
    <source>
        <dbReference type="ARBA" id="ARBA00022630"/>
    </source>
</evidence>
<dbReference type="GO" id="GO:0016627">
    <property type="term" value="F:oxidoreductase activity, acting on the CH-CH group of donors"/>
    <property type="evidence" value="ECO:0007669"/>
    <property type="project" value="InterPro"/>
</dbReference>
<evidence type="ECO:0000259" key="5">
    <source>
        <dbReference type="Pfam" id="PF08028"/>
    </source>
</evidence>
<dbReference type="EMBL" id="CP043506">
    <property type="protein sequence ID" value="QEO18178.1"/>
    <property type="molecule type" value="Genomic_DNA"/>
</dbReference>
<dbReference type="InterPro" id="IPR013107">
    <property type="entry name" value="Acyl-CoA_DH_C"/>
</dbReference>
<dbReference type="InterPro" id="IPR046373">
    <property type="entry name" value="Acyl-CoA_Oxase/DH_mid-dom_sf"/>
</dbReference>
<dbReference type="InterPro" id="IPR036250">
    <property type="entry name" value="AcylCo_DH-like_C"/>
</dbReference>
<dbReference type="Proteomes" id="UP000324536">
    <property type="component" value="Chromosome"/>
</dbReference>
<dbReference type="PANTHER" id="PTHR43831">
    <property type="entry name" value="ISOBUTYRYL-COA DEHYDROGENASE"/>
    <property type="match status" value="1"/>
</dbReference>
<evidence type="ECO:0000313" key="7">
    <source>
        <dbReference type="Proteomes" id="UP000324536"/>
    </source>
</evidence>
<proteinExistence type="predicted"/>
<evidence type="ECO:0000259" key="3">
    <source>
        <dbReference type="Pfam" id="PF02770"/>
    </source>
</evidence>
<evidence type="ECO:0000313" key="6">
    <source>
        <dbReference type="EMBL" id="QEO18178.1"/>
    </source>
</evidence>
<gene>
    <name evidence="6" type="ORF">FLP30_10950</name>
</gene>
<evidence type="ECO:0000259" key="4">
    <source>
        <dbReference type="Pfam" id="PF02771"/>
    </source>
</evidence>
<feature type="domain" description="Acyl-CoA dehydrogenase C-terminal" evidence="5">
    <location>
        <begin position="255"/>
        <end position="367"/>
    </location>
</feature>
<dbReference type="AlphaFoldDB" id="A0A5C1YRD5"/>
<dbReference type="Gene3D" id="1.10.540.10">
    <property type="entry name" value="Acyl-CoA dehydrogenase/oxidase, N-terminal domain"/>
    <property type="match status" value="1"/>
</dbReference>
<dbReference type="InterPro" id="IPR009100">
    <property type="entry name" value="AcylCoA_DH/oxidase_NM_dom_sf"/>
</dbReference>
<dbReference type="Pfam" id="PF08028">
    <property type="entry name" value="Acyl-CoA_dh_2"/>
    <property type="match status" value="1"/>
</dbReference>
<dbReference type="OrthoDB" id="2986495at2"/>
<organism evidence="6 7">
    <name type="scientific">Acetobacter vaccinii</name>
    <dbReference type="NCBI Taxonomy" id="2592655"/>
    <lineage>
        <taxon>Bacteria</taxon>
        <taxon>Pseudomonadati</taxon>
        <taxon>Pseudomonadota</taxon>
        <taxon>Alphaproteobacteria</taxon>
        <taxon>Acetobacterales</taxon>
        <taxon>Acetobacteraceae</taxon>
        <taxon>Acetobacter</taxon>
    </lineage>
</organism>
<dbReference type="SUPFAM" id="SSF47203">
    <property type="entry name" value="Acyl-CoA dehydrogenase C-terminal domain-like"/>
    <property type="match status" value="1"/>
</dbReference>
<dbReference type="InterPro" id="IPR006091">
    <property type="entry name" value="Acyl-CoA_Oxase/DH_mid-dom"/>
</dbReference>
<keyword evidence="1" id="KW-0285">Flavoprotein</keyword>
<feature type="domain" description="Acyl-CoA oxidase/dehydrogenase middle" evidence="3">
    <location>
        <begin position="128"/>
        <end position="218"/>
    </location>
</feature>
<dbReference type="SUPFAM" id="SSF56645">
    <property type="entry name" value="Acyl-CoA dehydrogenase NM domain-like"/>
    <property type="match status" value="1"/>
</dbReference>
<dbReference type="PANTHER" id="PTHR43831:SF1">
    <property type="entry name" value="ISOBUTYRYL-COA DEHYDROGENASE, MITOCHONDRIAL"/>
    <property type="match status" value="1"/>
</dbReference>
<evidence type="ECO:0000256" key="2">
    <source>
        <dbReference type="ARBA" id="ARBA00023002"/>
    </source>
</evidence>
<dbReference type="RefSeq" id="WP_149279841.1">
    <property type="nucleotide sequence ID" value="NZ_CP043506.1"/>
</dbReference>
<reference evidence="6 7" key="1">
    <citation type="submission" date="2019-09" db="EMBL/GenBank/DDBJ databases">
        <title>Genome sequencing of strain KACC 21233.</title>
        <authorList>
            <person name="Heo J."/>
            <person name="Kim S.-J."/>
            <person name="Kim J.-S."/>
            <person name="Hong S.-B."/>
            <person name="Kwon S.-W."/>
        </authorList>
    </citation>
    <scope>NUCLEOTIDE SEQUENCE [LARGE SCALE GENOMIC DNA]</scope>
    <source>
        <strain evidence="6 7">KACC 21233</strain>
    </source>
</reference>
<name>A0A5C1YRD5_9PROT</name>
<dbReference type="InterPro" id="IPR052547">
    <property type="entry name" value="Mito_Isobutyryl-CoADH"/>
</dbReference>
<dbReference type="Pfam" id="PF02771">
    <property type="entry name" value="Acyl-CoA_dh_N"/>
    <property type="match status" value="1"/>
</dbReference>
<feature type="domain" description="Acyl-CoA dehydrogenase/oxidase N-terminal" evidence="4">
    <location>
        <begin position="23"/>
        <end position="92"/>
    </location>
</feature>
<dbReference type="InterPro" id="IPR013786">
    <property type="entry name" value="AcylCoA_DH/ox_N"/>
</dbReference>
<dbReference type="InterPro" id="IPR037069">
    <property type="entry name" value="AcylCoA_DH/ox_N_sf"/>
</dbReference>
<protein>
    <submittedName>
        <fullName evidence="6">Acyl-CoA dehydrogenase</fullName>
    </submittedName>
</protein>
<sequence length="391" mass="42640">MDGALMAEKSTVSLDFPEDLINRFASRAAESDRLGEINFDNLADLHKAGYLSLTLPPDQGGQSITLRQITTIISQVAKGDPSTALILAMQYLQTIAILLSETWPDDVRNEVLDSIVTSGALLNALRVEPELGTPARGGIPATRIRRKGDRYFLSGRKIFSTGSSALHWGVVWGATEEDTPRIGQILVPLSLPGVRIEKSWHHLGMRATGSDTIIFENVEIPERYLINFHENGKNPETPLLATWHTIVIPALYNAIAHSARDWLTDFLQQRVPTALGRSLSTLPRFQTVLGEIDGLLLTNEALLELALSKAENQTITLAEAGQVKRLVTENAIAAVTRAVEVTGNPGLSQNNPLERHYRNVLCGRIHTPQADAVLESAGRSAFAASHEKSAT</sequence>
<keyword evidence="2" id="KW-0560">Oxidoreductase</keyword>
<dbReference type="Gene3D" id="1.20.140.10">
    <property type="entry name" value="Butyryl-CoA Dehydrogenase, subunit A, domain 3"/>
    <property type="match status" value="1"/>
</dbReference>
<accession>A0A5C1YRD5</accession>
<dbReference type="Pfam" id="PF02770">
    <property type="entry name" value="Acyl-CoA_dh_M"/>
    <property type="match status" value="1"/>
</dbReference>
<keyword evidence="7" id="KW-1185">Reference proteome</keyword>